<reference evidence="1" key="1">
    <citation type="submission" date="2021-02" db="EMBL/GenBank/DDBJ databases">
        <authorList>
            <consortium name="DOE Joint Genome Institute"/>
            <person name="Ahrendt S."/>
            <person name="Looney B.P."/>
            <person name="Miyauchi S."/>
            <person name="Morin E."/>
            <person name="Drula E."/>
            <person name="Courty P.E."/>
            <person name="Chicoki N."/>
            <person name="Fauchery L."/>
            <person name="Kohler A."/>
            <person name="Kuo A."/>
            <person name="Labutti K."/>
            <person name="Pangilinan J."/>
            <person name="Lipzen A."/>
            <person name="Riley R."/>
            <person name="Andreopoulos W."/>
            <person name="He G."/>
            <person name="Johnson J."/>
            <person name="Barry K.W."/>
            <person name="Grigoriev I.V."/>
            <person name="Nagy L."/>
            <person name="Hibbett D."/>
            <person name="Henrissat B."/>
            <person name="Matheny P.B."/>
            <person name="Labbe J."/>
            <person name="Martin F."/>
        </authorList>
    </citation>
    <scope>NUCLEOTIDE SEQUENCE</scope>
    <source>
        <strain evidence="1">FP105234-sp</strain>
    </source>
</reference>
<dbReference type="Proteomes" id="UP000814033">
    <property type="component" value="Unassembled WGS sequence"/>
</dbReference>
<comment type="caution">
    <text evidence="1">The sequence shown here is derived from an EMBL/GenBank/DDBJ whole genome shotgun (WGS) entry which is preliminary data.</text>
</comment>
<keyword evidence="2" id="KW-1185">Reference proteome</keyword>
<protein>
    <submittedName>
        <fullName evidence="1">Uncharacterized protein</fullName>
    </submittedName>
</protein>
<dbReference type="EMBL" id="MU276182">
    <property type="protein sequence ID" value="KAI0040603.1"/>
    <property type="molecule type" value="Genomic_DNA"/>
</dbReference>
<accession>A0ACB8R9B1</accession>
<reference evidence="1" key="2">
    <citation type="journal article" date="2022" name="New Phytol.">
        <title>Evolutionary transition to the ectomycorrhizal habit in the genomes of a hyperdiverse lineage of mushroom-forming fungi.</title>
        <authorList>
            <person name="Looney B."/>
            <person name="Miyauchi S."/>
            <person name="Morin E."/>
            <person name="Drula E."/>
            <person name="Courty P.E."/>
            <person name="Kohler A."/>
            <person name="Kuo A."/>
            <person name="LaButti K."/>
            <person name="Pangilinan J."/>
            <person name="Lipzen A."/>
            <person name="Riley R."/>
            <person name="Andreopoulos W."/>
            <person name="He G."/>
            <person name="Johnson J."/>
            <person name="Nolan M."/>
            <person name="Tritt A."/>
            <person name="Barry K.W."/>
            <person name="Grigoriev I.V."/>
            <person name="Nagy L.G."/>
            <person name="Hibbett D."/>
            <person name="Henrissat B."/>
            <person name="Matheny P.B."/>
            <person name="Labbe J."/>
            <person name="Martin F.M."/>
        </authorList>
    </citation>
    <scope>NUCLEOTIDE SEQUENCE</scope>
    <source>
        <strain evidence="1">FP105234-sp</strain>
    </source>
</reference>
<evidence type="ECO:0000313" key="1">
    <source>
        <dbReference type="EMBL" id="KAI0040603.1"/>
    </source>
</evidence>
<proteinExistence type="predicted"/>
<name>A0ACB8R9B1_9AGAM</name>
<sequence>MTIPANDAFTLALAHDSPVRRPSRSRSITRSPSPKIAFTTPPPPPLADMKRRSGARHRKQKSSVSNGAPTANGTLAQVDENDALERPRSQPTNGHARPADAAVKAVKKVDWEIPRKALHSSIGFLTLYLYTSGGSIERVVVVLAGALCVIVPADVLRLNWPRFERIYERALGFLMRESEKKQSNGVIWYILGVLFVLSLYPKDIAVMSILILSWADTAASTFGRLWGSLTPRLPARAPLLRVPLAPRKSLAGFLAAALTGAGIAFTFWGWVAPAVGDAHAGWAWGRGVGALEGGLRAVPTGGWAGLGVVSVVAGLVTALAEALDLGSLDDNLTLPILSGGCIWGFLKVLSWFSA</sequence>
<gene>
    <name evidence="1" type="ORF">FA95DRAFT_852551</name>
</gene>
<evidence type="ECO:0000313" key="2">
    <source>
        <dbReference type="Proteomes" id="UP000814033"/>
    </source>
</evidence>
<organism evidence="1 2">
    <name type="scientific">Auriscalpium vulgare</name>
    <dbReference type="NCBI Taxonomy" id="40419"/>
    <lineage>
        <taxon>Eukaryota</taxon>
        <taxon>Fungi</taxon>
        <taxon>Dikarya</taxon>
        <taxon>Basidiomycota</taxon>
        <taxon>Agaricomycotina</taxon>
        <taxon>Agaricomycetes</taxon>
        <taxon>Russulales</taxon>
        <taxon>Auriscalpiaceae</taxon>
        <taxon>Auriscalpium</taxon>
    </lineage>
</organism>